<dbReference type="Proteomes" id="UP001055879">
    <property type="component" value="Linkage Group LG05"/>
</dbReference>
<gene>
    <name evidence="1" type="ORF">L6452_16156</name>
</gene>
<keyword evidence="2" id="KW-1185">Reference proteome</keyword>
<evidence type="ECO:0000313" key="2">
    <source>
        <dbReference type="Proteomes" id="UP001055879"/>
    </source>
</evidence>
<proteinExistence type="predicted"/>
<sequence length="195" mass="22431">MNVSGKRGRRSQIVWKMMYLSIRKTQDSEPPPISPRCKKFQKDFNSSLLFGVLCVEGLGWWCVASKPVDFGSWSCALLLSHLLLYLSVVSAKIVIENLRNVWDFSDTDVEETVISSDIPILQEINSSELQLWVELPILDNVWYDHDDVNPTEVHNVNELLRTSSTQFVVDDDEDEENEDEYEDEQEDVLVESDSD</sequence>
<accession>A0ACB9BZZ1</accession>
<protein>
    <submittedName>
        <fullName evidence="1">Uncharacterized protein</fullName>
    </submittedName>
</protein>
<dbReference type="EMBL" id="CM042051">
    <property type="protein sequence ID" value="KAI3727540.1"/>
    <property type="molecule type" value="Genomic_DNA"/>
</dbReference>
<reference evidence="1 2" key="2">
    <citation type="journal article" date="2022" name="Mol. Ecol. Resour.">
        <title>The genomes of chicory, endive, great burdock and yacon provide insights into Asteraceae paleo-polyploidization history and plant inulin production.</title>
        <authorList>
            <person name="Fan W."/>
            <person name="Wang S."/>
            <person name="Wang H."/>
            <person name="Wang A."/>
            <person name="Jiang F."/>
            <person name="Liu H."/>
            <person name="Zhao H."/>
            <person name="Xu D."/>
            <person name="Zhang Y."/>
        </authorList>
    </citation>
    <scope>NUCLEOTIDE SEQUENCE [LARGE SCALE GENOMIC DNA]</scope>
    <source>
        <strain evidence="2">cv. Niubang</strain>
    </source>
</reference>
<comment type="caution">
    <text evidence="1">The sequence shown here is derived from an EMBL/GenBank/DDBJ whole genome shotgun (WGS) entry which is preliminary data.</text>
</comment>
<name>A0ACB9BZZ1_ARCLA</name>
<organism evidence="1 2">
    <name type="scientific">Arctium lappa</name>
    <name type="common">Greater burdock</name>
    <name type="synonym">Lappa major</name>
    <dbReference type="NCBI Taxonomy" id="4217"/>
    <lineage>
        <taxon>Eukaryota</taxon>
        <taxon>Viridiplantae</taxon>
        <taxon>Streptophyta</taxon>
        <taxon>Embryophyta</taxon>
        <taxon>Tracheophyta</taxon>
        <taxon>Spermatophyta</taxon>
        <taxon>Magnoliopsida</taxon>
        <taxon>eudicotyledons</taxon>
        <taxon>Gunneridae</taxon>
        <taxon>Pentapetalae</taxon>
        <taxon>asterids</taxon>
        <taxon>campanulids</taxon>
        <taxon>Asterales</taxon>
        <taxon>Asteraceae</taxon>
        <taxon>Carduoideae</taxon>
        <taxon>Cardueae</taxon>
        <taxon>Arctiinae</taxon>
        <taxon>Arctium</taxon>
    </lineage>
</organism>
<reference evidence="2" key="1">
    <citation type="journal article" date="2022" name="Mol. Ecol. Resour.">
        <title>The genomes of chicory, endive, great burdock and yacon provide insights into Asteraceae palaeo-polyploidization history and plant inulin production.</title>
        <authorList>
            <person name="Fan W."/>
            <person name="Wang S."/>
            <person name="Wang H."/>
            <person name="Wang A."/>
            <person name="Jiang F."/>
            <person name="Liu H."/>
            <person name="Zhao H."/>
            <person name="Xu D."/>
            <person name="Zhang Y."/>
        </authorList>
    </citation>
    <scope>NUCLEOTIDE SEQUENCE [LARGE SCALE GENOMIC DNA]</scope>
    <source>
        <strain evidence="2">cv. Niubang</strain>
    </source>
</reference>
<evidence type="ECO:0000313" key="1">
    <source>
        <dbReference type="EMBL" id="KAI3727540.1"/>
    </source>
</evidence>